<keyword evidence="4" id="KW-1185">Reference proteome</keyword>
<evidence type="ECO:0000313" key="3">
    <source>
        <dbReference type="EMBL" id="KAH6659510.1"/>
    </source>
</evidence>
<evidence type="ECO:0000256" key="1">
    <source>
        <dbReference type="ARBA" id="ARBA00035112"/>
    </source>
</evidence>
<organism evidence="3 4">
    <name type="scientific">Truncatella angustata</name>
    <dbReference type="NCBI Taxonomy" id="152316"/>
    <lineage>
        <taxon>Eukaryota</taxon>
        <taxon>Fungi</taxon>
        <taxon>Dikarya</taxon>
        <taxon>Ascomycota</taxon>
        <taxon>Pezizomycotina</taxon>
        <taxon>Sordariomycetes</taxon>
        <taxon>Xylariomycetidae</taxon>
        <taxon>Amphisphaeriales</taxon>
        <taxon>Sporocadaceae</taxon>
        <taxon>Truncatella</taxon>
    </lineage>
</organism>
<sequence>MGEDDELENVPLVGTDHAQTSARHQKSWRRYLSPLYWLVALETLNVLLFVGVPSILARARQPSAYTPDEYFALSDFNRTWLFEHDDSQESWDDFYLENGIISISTEWADHHGFSPSSLTPDVPGEMSYQVGVFHSLHCLSMLRKGVLNGKISPSPHIMHCLLHLRYNLMCNADLTLGDTEDYEHYTIHQPHKCRDFNAIRRWADTFRWKGFMDWTLANLYPNDTVESLREKDKLGRLPVKEDLP</sequence>
<evidence type="ECO:0000256" key="2">
    <source>
        <dbReference type="SAM" id="Phobius"/>
    </source>
</evidence>
<dbReference type="Pfam" id="PF11807">
    <property type="entry name" value="UstYa"/>
    <property type="match status" value="1"/>
</dbReference>
<protein>
    <submittedName>
        <fullName evidence="3">Uncharacterized protein</fullName>
    </submittedName>
</protein>
<accession>A0A9P9A3Q9</accession>
<comment type="similarity">
    <text evidence="1">Belongs to the ustYa family.</text>
</comment>
<comment type="caution">
    <text evidence="3">The sequence shown here is derived from an EMBL/GenBank/DDBJ whole genome shotgun (WGS) entry which is preliminary data.</text>
</comment>
<gene>
    <name evidence="3" type="ORF">BKA67DRAFT_686034</name>
</gene>
<proteinExistence type="inferred from homology"/>
<name>A0A9P9A3Q9_9PEZI</name>
<dbReference type="AlphaFoldDB" id="A0A9P9A3Q9"/>
<keyword evidence="2" id="KW-0812">Transmembrane</keyword>
<dbReference type="GeneID" id="70137913"/>
<reference evidence="3" key="1">
    <citation type="journal article" date="2021" name="Nat. Commun.">
        <title>Genetic determinants of endophytism in the Arabidopsis root mycobiome.</title>
        <authorList>
            <person name="Mesny F."/>
            <person name="Miyauchi S."/>
            <person name="Thiergart T."/>
            <person name="Pickel B."/>
            <person name="Atanasova L."/>
            <person name="Karlsson M."/>
            <person name="Huettel B."/>
            <person name="Barry K.W."/>
            <person name="Haridas S."/>
            <person name="Chen C."/>
            <person name="Bauer D."/>
            <person name="Andreopoulos W."/>
            <person name="Pangilinan J."/>
            <person name="LaButti K."/>
            <person name="Riley R."/>
            <person name="Lipzen A."/>
            <person name="Clum A."/>
            <person name="Drula E."/>
            <person name="Henrissat B."/>
            <person name="Kohler A."/>
            <person name="Grigoriev I.V."/>
            <person name="Martin F.M."/>
            <person name="Hacquard S."/>
        </authorList>
    </citation>
    <scope>NUCLEOTIDE SEQUENCE</scope>
    <source>
        <strain evidence="3">MPI-SDFR-AT-0073</strain>
    </source>
</reference>
<evidence type="ECO:0000313" key="4">
    <source>
        <dbReference type="Proteomes" id="UP000758603"/>
    </source>
</evidence>
<dbReference type="GO" id="GO:0043386">
    <property type="term" value="P:mycotoxin biosynthetic process"/>
    <property type="evidence" value="ECO:0007669"/>
    <property type="project" value="InterPro"/>
</dbReference>
<dbReference type="RefSeq" id="XP_045963641.1">
    <property type="nucleotide sequence ID" value="XM_046109022.1"/>
</dbReference>
<dbReference type="Proteomes" id="UP000758603">
    <property type="component" value="Unassembled WGS sequence"/>
</dbReference>
<dbReference type="EMBL" id="JAGPXC010000001">
    <property type="protein sequence ID" value="KAH6659510.1"/>
    <property type="molecule type" value="Genomic_DNA"/>
</dbReference>
<dbReference type="PANTHER" id="PTHR33365:SF6">
    <property type="entry name" value="OXIDASE USTYA"/>
    <property type="match status" value="1"/>
</dbReference>
<dbReference type="OrthoDB" id="4737964at2759"/>
<feature type="transmembrane region" description="Helical" evidence="2">
    <location>
        <begin position="35"/>
        <end position="56"/>
    </location>
</feature>
<keyword evidence="2" id="KW-1133">Transmembrane helix</keyword>
<dbReference type="InterPro" id="IPR021765">
    <property type="entry name" value="UstYa-like"/>
</dbReference>
<keyword evidence="2" id="KW-0472">Membrane</keyword>
<dbReference type="PANTHER" id="PTHR33365">
    <property type="entry name" value="YALI0B05434P"/>
    <property type="match status" value="1"/>
</dbReference>